<dbReference type="Pfam" id="PF00990">
    <property type="entry name" value="GGDEF"/>
    <property type="match status" value="1"/>
</dbReference>
<reference evidence="3 4" key="1">
    <citation type="submission" date="2017-11" db="EMBL/GenBank/DDBJ databases">
        <title>Genome-resolved metagenomics identifies genetic mobility, metabolic interactions, and unexpected diversity in perchlorate-reducing communities.</title>
        <authorList>
            <person name="Barnum T.P."/>
            <person name="Figueroa I.A."/>
            <person name="Carlstrom C.I."/>
            <person name="Lucas L.N."/>
            <person name="Engelbrektson A.L."/>
            <person name="Coates J.D."/>
        </authorList>
    </citation>
    <scope>NUCLEOTIDE SEQUENCE [LARGE SCALE GENOMIC DNA]</scope>
    <source>
        <strain evidence="3">BM706</strain>
    </source>
</reference>
<dbReference type="AlphaFoldDB" id="A0A2N5ZGC7"/>
<dbReference type="InterPro" id="IPR000014">
    <property type="entry name" value="PAS"/>
</dbReference>
<feature type="domain" description="PAS" evidence="1">
    <location>
        <begin position="11"/>
        <end position="56"/>
    </location>
</feature>
<dbReference type="InterPro" id="IPR000160">
    <property type="entry name" value="GGDEF_dom"/>
</dbReference>
<dbReference type="NCBIfam" id="TIGR00229">
    <property type="entry name" value="sensory_box"/>
    <property type="match status" value="1"/>
</dbReference>
<dbReference type="SMART" id="SM00091">
    <property type="entry name" value="PAS"/>
    <property type="match status" value="1"/>
</dbReference>
<evidence type="ECO:0000259" key="2">
    <source>
        <dbReference type="PROSITE" id="PS50887"/>
    </source>
</evidence>
<accession>A0A2N5ZGC7</accession>
<comment type="caution">
    <text evidence="3">The sequence shown here is derived from an EMBL/GenBank/DDBJ whole genome shotgun (WGS) entry which is preliminary data.</text>
</comment>
<organism evidence="3 4">
    <name type="scientific">Muiribacterium halophilum</name>
    <dbReference type="NCBI Taxonomy" id="2053465"/>
    <lineage>
        <taxon>Bacteria</taxon>
        <taxon>Candidatus Muiribacteriota</taxon>
        <taxon>Candidatus Muiribacteriia</taxon>
        <taxon>Candidatus Muiribacteriales</taxon>
        <taxon>Candidatus Muiribacteriaceae</taxon>
        <taxon>Candidatus Muiribacterium</taxon>
    </lineage>
</organism>
<dbReference type="InterPro" id="IPR052155">
    <property type="entry name" value="Biofilm_reg_signaling"/>
</dbReference>
<feature type="domain" description="GGDEF" evidence="2">
    <location>
        <begin position="176"/>
        <end position="293"/>
    </location>
</feature>
<protein>
    <recommendedName>
        <fullName evidence="5">Diguanylate cyclase</fullName>
    </recommendedName>
</protein>
<dbReference type="PANTHER" id="PTHR44757:SF2">
    <property type="entry name" value="BIOFILM ARCHITECTURE MAINTENANCE PROTEIN MBAA"/>
    <property type="match status" value="1"/>
</dbReference>
<dbReference type="PROSITE" id="PS50887">
    <property type="entry name" value="GGDEF"/>
    <property type="match status" value="1"/>
</dbReference>
<dbReference type="CDD" id="cd00130">
    <property type="entry name" value="PAS"/>
    <property type="match status" value="1"/>
</dbReference>
<dbReference type="InterPro" id="IPR029787">
    <property type="entry name" value="Nucleotide_cyclase"/>
</dbReference>
<dbReference type="Pfam" id="PF13426">
    <property type="entry name" value="PAS_9"/>
    <property type="match status" value="1"/>
</dbReference>
<dbReference type="Gene3D" id="3.30.450.20">
    <property type="entry name" value="PAS domain"/>
    <property type="match status" value="1"/>
</dbReference>
<evidence type="ECO:0000313" key="3">
    <source>
        <dbReference type="EMBL" id="PLX17673.1"/>
    </source>
</evidence>
<sequence length="293" mass="33719">MVLNIFGHEKRLSVLEKIIEAIPTGIYFVDRQRKLLLWNKGAEKITGFNPNEVENRFCYDDILCHIDDSGKKLCNDGCPLHQTLIDGKNRTAKVFLKTKDGARIPVSVFIKPIFEDDVLIGAVESFTDLSKVEEKTRQLEDLKKLALIDKSSNLPNQDYLRLEFNKKVDLLRTKGMPFCLIKINIDDLGKIENSFGPVIVNSIFKVISHTMLSIMRKNDVLGRFSYTSVLILSPYKDDKQFKSWIKLIELLLKNCEFNIPVDENNISNLKYNIKSNVIKKESDIIDFNNFRSL</sequence>
<dbReference type="InterPro" id="IPR035965">
    <property type="entry name" value="PAS-like_dom_sf"/>
</dbReference>
<dbReference type="Gene3D" id="3.30.70.270">
    <property type="match status" value="1"/>
</dbReference>
<evidence type="ECO:0000259" key="1">
    <source>
        <dbReference type="PROSITE" id="PS50112"/>
    </source>
</evidence>
<evidence type="ECO:0000313" key="4">
    <source>
        <dbReference type="Proteomes" id="UP000234857"/>
    </source>
</evidence>
<dbReference type="Proteomes" id="UP000234857">
    <property type="component" value="Unassembled WGS sequence"/>
</dbReference>
<dbReference type="EMBL" id="PKTG01000083">
    <property type="protein sequence ID" value="PLX17673.1"/>
    <property type="molecule type" value="Genomic_DNA"/>
</dbReference>
<proteinExistence type="predicted"/>
<gene>
    <name evidence="3" type="ORF">C0601_06490</name>
</gene>
<dbReference type="PANTHER" id="PTHR44757">
    <property type="entry name" value="DIGUANYLATE CYCLASE DGCP"/>
    <property type="match status" value="1"/>
</dbReference>
<dbReference type="PROSITE" id="PS50112">
    <property type="entry name" value="PAS"/>
    <property type="match status" value="1"/>
</dbReference>
<dbReference type="SUPFAM" id="SSF55785">
    <property type="entry name" value="PYP-like sensor domain (PAS domain)"/>
    <property type="match status" value="1"/>
</dbReference>
<evidence type="ECO:0008006" key="5">
    <source>
        <dbReference type="Google" id="ProtNLM"/>
    </source>
</evidence>
<dbReference type="SUPFAM" id="SSF55073">
    <property type="entry name" value="Nucleotide cyclase"/>
    <property type="match status" value="1"/>
</dbReference>
<name>A0A2N5ZGC7_MUIH1</name>
<dbReference type="InterPro" id="IPR043128">
    <property type="entry name" value="Rev_trsase/Diguanyl_cyclase"/>
</dbReference>